<feature type="transmembrane region" description="Helical" evidence="3">
    <location>
        <begin position="73"/>
        <end position="92"/>
    </location>
</feature>
<keyword evidence="2 5" id="KW-0456">Lyase</keyword>
<dbReference type="AlphaFoldDB" id="A0AAW0AED6"/>
<sequence>MSFFTSLSPLPPPAWRQLQSLSLLFIHDLPVPFIHPINPPTTGITNLDYRTTDAVITMPFTLMFSLQRRQDQFSILVLNFVLVVLGFAQFQLAAAANPFTCYANDFVAPDRAVAPYASKFTGAQDTIVAWADEMASYGPWSVTYKPVVAPSNDKHDYMSWAPYQWPDCSKVPNRNKLTQSQVWKTCPYVFRDGQVNPDRWLPNDFQSFFNLSDAVLYNAIASTFQNDSSSKYSQNAVKFINTYFLDSKTAINPNLNYAQMNRGPNGQHGEYTGILYA</sequence>
<comment type="caution">
    <text evidence="5">The sequence shown here is derived from an EMBL/GenBank/DDBJ whole genome shotgun (WGS) entry which is preliminary data.</text>
</comment>
<dbReference type="Proteomes" id="UP001362999">
    <property type="component" value="Unassembled WGS sequence"/>
</dbReference>
<keyword evidence="6" id="KW-1185">Reference proteome</keyword>
<keyword evidence="3" id="KW-1133">Transmembrane helix</keyword>
<keyword evidence="3" id="KW-0812">Transmembrane</keyword>
<evidence type="ECO:0000256" key="2">
    <source>
        <dbReference type="ARBA" id="ARBA00023239"/>
    </source>
</evidence>
<dbReference type="InterPro" id="IPR008397">
    <property type="entry name" value="Alginate_lyase_dom"/>
</dbReference>
<keyword evidence="1" id="KW-0732">Signal</keyword>
<dbReference type="EMBL" id="JAWWNJ010000070">
    <property type="protein sequence ID" value="KAK7007675.1"/>
    <property type="molecule type" value="Genomic_DNA"/>
</dbReference>
<dbReference type="Gene3D" id="1.50.10.100">
    <property type="entry name" value="Chondroitin AC/alginate lyase"/>
    <property type="match status" value="1"/>
</dbReference>
<evidence type="ECO:0000313" key="5">
    <source>
        <dbReference type="EMBL" id="KAK7007675.1"/>
    </source>
</evidence>
<name>A0AAW0AED6_9AGAR</name>
<dbReference type="Pfam" id="PF05426">
    <property type="entry name" value="Alginate_lyase"/>
    <property type="match status" value="1"/>
</dbReference>
<gene>
    <name evidence="5" type="ORF">R3P38DRAFT_1660410</name>
</gene>
<proteinExistence type="predicted"/>
<feature type="domain" description="Alginate lyase" evidence="4">
    <location>
        <begin position="142"/>
        <end position="275"/>
    </location>
</feature>
<dbReference type="SUPFAM" id="SSF48230">
    <property type="entry name" value="Chondroitin AC/alginate lyase"/>
    <property type="match status" value="1"/>
</dbReference>
<protein>
    <submittedName>
        <fullName evidence="5">Alginate lyase-domain-containing protein</fullName>
    </submittedName>
</protein>
<evidence type="ECO:0000256" key="3">
    <source>
        <dbReference type="SAM" id="Phobius"/>
    </source>
</evidence>
<keyword evidence="3" id="KW-0472">Membrane</keyword>
<reference evidence="5 6" key="1">
    <citation type="journal article" date="2024" name="J Genomics">
        <title>Draft genome sequencing and assembly of Favolaschia claudopus CIRM-BRFM 2984 isolated from oak limbs.</title>
        <authorList>
            <person name="Navarro D."/>
            <person name="Drula E."/>
            <person name="Chaduli D."/>
            <person name="Cazenave R."/>
            <person name="Ahrendt S."/>
            <person name="Wang J."/>
            <person name="Lipzen A."/>
            <person name="Daum C."/>
            <person name="Barry K."/>
            <person name="Grigoriev I.V."/>
            <person name="Favel A."/>
            <person name="Rosso M.N."/>
            <person name="Martin F."/>
        </authorList>
    </citation>
    <scope>NUCLEOTIDE SEQUENCE [LARGE SCALE GENOMIC DNA]</scope>
    <source>
        <strain evidence="5 6">CIRM-BRFM 2984</strain>
    </source>
</reference>
<evidence type="ECO:0000256" key="1">
    <source>
        <dbReference type="ARBA" id="ARBA00022729"/>
    </source>
</evidence>
<accession>A0AAW0AED6</accession>
<evidence type="ECO:0000313" key="6">
    <source>
        <dbReference type="Proteomes" id="UP001362999"/>
    </source>
</evidence>
<dbReference type="GO" id="GO:0042597">
    <property type="term" value="C:periplasmic space"/>
    <property type="evidence" value="ECO:0007669"/>
    <property type="project" value="InterPro"/>
</dbReference>
<dbReference type="GO" id="GO:0016829">
    <property type="term" value="F:lyase activity"/>
    <property type="evidence" value="ECO:0007669"/>
    <property type="project" value="UniProtKB-KW"/>
</dbReference>
<evidence type="ECO:0000259" key="4">
    <source>
        <dbReference type="Pfam" id="PF05426"/>
    </source>
</evidence>
<dbReference type="InterPro" id="IPR008929">
    <property type="entry name" value="Chondroitin_lyas"/>
</dbReference>
<organism evidence="5 6">
    <name type="scientific">Favolaschia claudopus</name>
    <dbReference type="NCBI Taxonomy" id="2862362"/>
    <lineage>
        <taxon>Eukaryota</taxon>
        <taxon>Fungi</taxon>
        <taxon>Dikarya</taxon>
        <taxon>Basidiomycota</taxon>
        <taxon>Agaricomycotina</taxon>
        <taxon>Agaricomycetes</taxon>
        <taxon>Agaricomycetidae</taxon>
        <taxon>Agaricales</taxon>
        <taxon>Marasmiineae</taxon>
        <taxon>Mycenaceae</taxon>
        <taxon>Favolaschia</taxon>
    </lineage>
</organism>